<evidence type="ECO:0000256" key="3">
    <source>
        <dbReference type="ARBA" id="ARBA00022695"/>
    </source>
</evidence>
<evidence type="ECO:0000256" key="7">
    <source>
        <dbReference type="ARBA" id="ARBA00049244"/>
    </source>
</evidence>
<dbReference type="EMBL" id="FMTM01000006">
    <property type="protein sequence ID" value="SCW70116.1"/>
    <property type="molecule type" value="Genomic_DNA"/>
</dbReference>
<dbReference type="PANTHER" id="PTHR34388">
    <property type="entry name" value="DNA POLYMERASE III SUBUNIT DELTA"/>
    <property type="match status" value="1"/>
</dbReference>
<dbReference type="Gene3D" id="1.10.8.60">
    <property type="match status" value="1"/>
</dbReference>
<evidence type="ECO:0000313" key="9">
    <source>
        <dbReference type="Proteomes" id="UP000199542"/>
    </source>
</evidence>
<keyword evidence="2" id="KW-0808">Transferase</keyword>
<keyword evidence="4" id="KW-0235">DNA replication</keyword>
<dbReference type="GO" id="GO:0006261">
    <property type="term" value="P:DNA-templated DNA replication"/>
    <property type="evidence" value="ECO:0007669"/>
    <property type="project" value="TreeGrafter"/>
</dbReference>
<evidence type="ECO:0000256" key="5">
    <source>
        <dbReference type="ARBA" id="ARBA00022932"/>
    </source>
</evidence>
<keyword evidence="3" id="KW-0548">Nucleotidyltransferase</keyword>
<keyword evidence="5" id="KW-0239">DNA-directed DNA polymerase</keyword>
<gene>
    <name evidence="8" type="ORF">SAMN02927900_03918</name>
</gene>
<dbReference type="PANTHER" id="PTHR34388:SF1">
    <property type="entry name" value="DNA POLYMERASE III SUBUNIT DELTA"/>
    <property type="match status" value="1"/>
</dbReference>
<dbReference type="InterPro" id="IPR027417">
    <property type="entry name" value="P-loop_NTPase"/>
</dbReference>
<comment type="catalytic activity">
    <reaction evidence="7">
        <text>DNA(n) + a 2'-deoxyribonucleoside 5'-triphosphate = DNA(n+1) + diphosphate</text>
        <dbReference type="Rhea" id="RHEA:22508"/>
        <dbReference type="Rhea" id="RHEA-COMP:17339"/>
        <dbReference type="Rhea" id="RHEA-COMP:17340"/>
        <dbReference type="ChEBI" id="CHEBI:33019"/>
        <dbReference type="ChEBI" id="CHEBI:61560"/>
        <dbReference type="ChEBI" id="CHEBI:173112"/>
        <dbReference type="EC" id="2.7.7.7"/>
    </reaction>
</comment>
<dbReference type="SUPFAM" id="SSF52540">
    <property type="entry name" value="P-loop containing nucleoside triphosphate hydrolases"/>
    <property type="match status" value="1"/>
</dbReference>
<name>A0A1G4SM19_9HYPH</name>
<evidence type="ECO:0000256" key="4">
    <source>
        <dbReference type="ARBA" id="ARBA00022705"/>
    </source>
</evidence>
<dbReference type="Proteomes" id="UP000199542">
    <property type="component" value="Unassembled WGS sequence"/>
</dbReference>
<evidence type="ECO:0000313" key="8">
    <source>
        <dbReference type="EMBL" id="SCW70116.1"/>
    </source>
</evidence>
<sequence length="361" mass="39673">MSAWILPARSVAEEKGVAEIKSHEFEGFLQRSVSAYRIFVIYGPDRGLVSERAGQIAAKSRVALDDPFSLVKLDIGDLQKDPGRLLDEAGAIGLFGGEKLLWVRGAANEKYLVDALDHLSQKPLDATSIIVEAGDLKKGSLLRKLAEGTRSIVAIPCYSDDVRALNGLIDNELASEGLRITPAARQALIGLIGGDRIASRNEVRKLALYCRGMETIEEHHVTEIIGDASAISVDDAVDAILSGNTSNFLHAMQKITTSKTAVFLVIQACLKQFQLLDAMRAEMDEKRLQTAQVMQTHGRHLHFRRKPIIEQALRTWNADAISRETSRLQSAILQTRRRQSLEDSIALQTLLSTTLQSGRKG</sequence>
<dbReference type="GO" id="GO:0009360">
    <property type="term" value="C:DNA polymerase III complex"/>
    <property type="evidence" value="ECO:0007669"/>
    <property type="project" value="TreeGrafter"/>
</dbReference>
<dbReference type="Gene3D" id="1.20.272.10">
    <property type="match status" value="1"/>
</dbReference>
<dbReference type="NCBIfam" id="TIGR01128">
    <property type="entry name" value="holA"/>
    <property type="match status" value="1"/>
</dbReference>
<dbReference type="GO" id="GO:0003887">
    <property type="term" value="F:DNA-directed DNA polymerase activity"/>
    <property type="evidence" value="ECO:0007669"/>
    <property type="project" value="UniProtKB-KW"/>
</dbReference>
<accession>A0A1G4SM19</accession>
<dbReference type="EC" id="2.7.7.7" evidence="1"/>
<dbReference type="InterPro" id="IPR008921">
    <property type="entry name" value="DNA_pol3_clamp-load_cplx_C"/>
</dbReference>
<comment type="similarity">
    <text evidence="6">Belongs to the DNA polymerase HolA subunit family.</text>
</comment>
<evidence type="ECO:0000256" key="6">
    <source>
        <dbReference type="ARBA" id="ARBA00034754"/>
    </source>
</evidence>
<dbReference type="AlphaFoldDB" id="A0A1G4SM19"/>
<organism evidence="8 9">
    <name type="scientific">Rhizobium mongolense subsp. loessense</name>
    <dbReference type="NCBI Taxonomy" id="158890"/>
    <lineage>
        <taxon>Bacteria</taxon>
        <taxon>Pseudomonadati</taxon>
        <taxon>Pseudomonadota</taxon>
        <taxon>Alphaproteobacteria</taxon>
        <taxon>Hyphomicrobiales</taxon>
        <taxon>Rhizobiaceae</taxon>
        <taxon>Rhizobium/Agrobacterium group</taxon>
        <taxon>Rhizobium</taxon>
    </lineage>
</organism>
<dbReference type="SUPFAM" id="SSF48019">
    <property type="entry name" value="post-AAA+ oligomerization domain-like"/>
    <property type="match status" value="1"/>
</dbReference>
<reference evidence="8 9" key="1">
    <citation type="submission" date="2016-10" db="EMBL/GenBank/DDBJ databases">
        <authorList>
            <person name="de Groot N.N."/>
        </authorList>
    </citation>
    <scope>NUCLEOTIDE SEQUENCE [LARGE SCALE GENOMIC DNA]</scope>
    <source>
        <strain evidence="8 9">CGMCC 1.3401</strain>
    </source>
</reference>
<evidence type="ECO:0000256" key="2">
    <source>
        <dbReference type="ARBA" id="ARBA00022679"/>
    </source>
</evidence>
<protein>
    <recommendedName>
        <fullName evidence="1">DNA-directed DNA polymerase</fullName>
        <ecNumber evidence="1">2.7.7.7</ecNumber>
    </recommendedName>
</protein>
<dbReference type="GO" id="GO:0003677">
    <property type="term" value="F:DNA binding"/>
    <property type="evidence" value="ECO:0007669"/>
    <property type="project" value="InterPro"/>
</dbReference>
<dbReference type="InterPro" id="IPR005790">
    <property type="entry name" value="DNA_polIII_delta"/>
</dbReference>
<evidence type="ECO:0000256" key="1">
    <source>
        <dbReference type="ARBA" id="ARBA00012417"/>
    </source>
</evidence>
<dbReference type="Gene3D" id="3.40.50.300">
    <property type="entry name" value="P-loop containing nucleotide triphosphate hydrolases"/>
    <property type="match status" value="1"/>
</dbReference>
<proteinExistence type="inferred from homology"/>